<dbReference type="GO" id="GO:0034511">
    <property type="term" value="F:U3 snoRNA binding"/>
    <property type="evidence" value="ECO:0007669"/>
    <property type="project" value="InterPro"/>
</dbReference>
<keyword evidence="4" id="KW-0539">Nucleus</keyword>
<dbReference type="PANTHER" id="PTHR19865:SF0">
    <property type="entry name" value="U3 SMALL NUCLEOLAR RNA-INTERACTING PROTEIN 2"/>
    <property type="match status" value="1"/>
</dbReference>
<dbReference type="GO" id="GO:0032040">
    <property type="term" value="C:small-subunit processome"/>
    <property type="evidence" value="ECO:0007669"/>
    <property type="project" value="TreeGrafter"/>
</dbReference>
<protein>
    <submittedName>
        <fullName evidence="7">Uncharacterized protein</fullName>
    </submittedName>
</protein>
<feature type="compositionally biased region" description="Acidic residues" evidence="6">
    <location>
        <begin position="39"/>
        <end position="52"/>
    </location>
</feature>
<keyword evidence="8" id="KW-1185">Reference proteome</keyword>
<gene>
    <name evidence="7" type="ORF">WJX74_006912</name>
</gene>
<dbReference type="PANTHER" id="PTHR19865">
    <property type="entry name" value="U3 SMALL NUCLEOLAR RNA INTERACTING PROTEIN 2"/>
    <property type="match status" value="1"/>
</dbReference>
<dbReference type="SUPFAM" id="SSF50978">
    <property type="entry name" value="WD40 repeat-like"/>
    <property type="match status" value="1"/>
</dbReference>
<evidence type="ECO:0000256" key="2">
    <source>
        <dbReference type="ARBA" id="ARBA00022574"/>
    </source>
</evidence>
<evidence type="ECO:0000313" key="7">
    <source>
        <dbReference type="EMBL" id="KAK9826302.1"/>
    </source>
</evidence>
<dbReference type="InterPro" id="IPR015943">
    <property type="entry name" value="WD40/YVTN_repeat-like_dom_sf"/>
</dbReference>
<dbReference type="InterPro" id="IPR039241">
    <property type="entry name" value="Rrp9-like"/>
</dbReference>
<proteinExistence type="predicted"/>
<dbReference type="InterPro" id="IPR019775">
    <property type="entry name" value="WD40_repeat_CS"/>
</dbReference>
<evidence type="ECO:0000256" key="3">
    <source>
        <dbReference type="ARBA" id="ARBA00022737"/>
    </source>
</evidence>
<dbReference type="PROSITE" id="PS00678">
    <property type="entry name" value="WD_REPEATS_1"/>
    <property type="match status" value="2"/>
</dbReference>
<dbReference type="InterPro" id="IPR020472">
    <property type="entry name" value="WD40_PAC1"/>
</dbReference>
<evidence type="ECO:0000256" key="4">
    <source>
        <dbReference type="ARBA" id="ARBA00023242"/>
    </source>
</evidence>
<keyword evidence="2 5" id="KW-0853">WD repeat</keyword>
<dbReference type="PRINTS" id="PR00320">
    <property type="entry name" value="GPROTEINBRPT"/>
</dbReference>
<feature type="repeat" description="WD" evidence="5">
    <location>
        <begin position="236"/>
        <end position="277"/>
    </location>
</feature>
<dbReference type="Proteomes" id="UP001438707">
    <property type="component" value="Unassembled WGS sequence"/>
</dbReference>
<evidence type="ECO:0000313" key="8">
    <source>
        <dbReference type="Proteomes" id="UP001438707"/>
    </source>
</evidence>
<feature type="region of interest" description="Disordered" evidence="6">
    <location>
        <begin position="1"/>
        <end position="58"/>
    </location>
</feature>
<dbReference type="PROSITE" id="PS50294">
    <property type="entry name" value="WD_REPEATS_REGION"/>
    <property type="match status" value="1"/>
</dbReference>
<comment type="subcellular location">
    <subcellularLocation>
        <location evidence="1">Nucleus</location>
    </subcellularLocation>
</comment>
<accession>A0AAW1QXT9</accession>
<reference evidence="7 8" key="1">
    <citation type="journal article" date="2024" name="Nat. Commun.">
        <title>Phylogenomics reveals the evolutionary origins of lichenization in chlorophyte algae.</title>
        <authorList>
            <person name="Puginier C."/>
            <person name="Libourel C."/>
            <person name="Otte J."/>
            <person name="Skaloud P."/>
            <person name="Haon M."/>
            <person name="Grisel S."/>
            <person name="Petersen M."/>
            <person name="Berrin J.G."/>
            <person name="Delaux P.M."/>
            <person name="Dal Grande F."/>
            <person name="Keller J."/>
        </authorList>
    </citation>
    <scope>NUCLEOTIDE SEQUENCE [LARGE SCALE GENOMIC DNA]</scope>
    <source>
        <strain evidence="7 8">SAG 2145</strain>
    </source>
</reference>
<evidence type="ECO:0000256" key="1">
    <source>
        <dbReference type="ARBA" id="ARBA00004123"/>
    </source>
</evidence>
<feature type="repeat" description="WD" evidence="5">
    <location>
        <begin position="201"/>
        <end position="235"/>
    </location>
</feature>
<dbReference type="InterPro" id="IPR001680">
    <property type="entry name" value="WD40_rpt"/>
</dbReference>
<dbReference type="AlphaFoldDB" id="A0AAW1QXT9"/>
<dbReference type="Gene3D" id="2.130.10.10">
    <property type="entry name" value="YVTN repeat-like/Quinoprotein amine dehydrogenase"/>
    <property type="match status" value="1"/>
</dbReference>
<dbReference type="InterPro" id="IPR036322">
    <property type="entry name" value="WD40_repeat_dom_sf"/>
</dbReference>
<name>A0AAW1QXT9_9CHLO</name>
<organism evidence="7 8">
    <name type="scientific">Apatococcus lobatus</name>
    <dbReference type="NCBI Taxonomy" id="904363"/>
    <lineage>
        <taxon>Eukaryota</taxon>
        <taxon>Viridiplantae</taxon>
        <taxon>Chlorophyta</taxon>
        <taxon>core chlorophytes</taxon>
        <taxon>Trebouxiophyceae</taxon>
        <taxon>Chlorellales</taxon>
        <taxon>Chlorellaceae</taxon>
        <taxon>Apatococcus</taxon>
    </lineage>
</organism>
<dbReference type="Pfam" id="PF00400">
    <property type="entry name" value="WD40"/>
    <property type="match status" value="3"/>
</dbReference>
<evidence type="ECO:0000256" key="6">
    <source>
        <dbReference type="SAM" id="MobiDB-lite"/>
    </source>
</evidence>
<comment type="caution">
    <text evidence="7">The sequence shown here is derived from an EMBL/GenBank/DDBJ whole genome shotgun (WGS) entry which is preliminary data.</text>
</comment>
<evidence type="ECO:0000256" key="5">
    <source>
        <dbReference type="PROSITE-ProRule" id="PRU00221"/>
    </source>
</evidence>
<keyword evidence="3" id="KW-0677">Repeat</keyword>
<sequence length="487" mass="52452">MQRKAKGARQATGASRKRAAREAFESEDDEEIFGPGSDAEQDLADQEPEPLETAEQKRLRLAKAYLDRLREEEGADAAELDASDDEGQATDVLAERLKQGAMEAGGYMQRRLAHRVAPIPSPEAAPGKFLRCHREAVTAVAVAPDDSAAWSVAKDGSIFQLDIETLKRSQWESVKAPGKLGDDGRPDWVRKASRQISPKALLALAASSDGRFLAGGGGDRGIHVWDLRTREHVHCFTGHKDAVSGVAFREGTHEIYSASFDRSIKLWNFDDRAYMDTLYGHQAEALSLDILRAERAVSVGHDHTCRVWKVADESQLIFRAHSPAMDCCRYISGTDWVTGGSGGTLAFWTQTKKKPVSMVRRAHHLPETKAAPATAGLAMGKGLDEAAAGWIQSVASCRGSDLLASGAADGAIRLWGAPANKAGPQSSRSLVSLGSLPAKGFVNGLAIAKSGRFVLAGLGREPRLGRWACDSSARNGLLLHQLSLSQD</sequence>
<dbReference type="EMBL" id="JALJOS010000021">
    <property type="protein sequence ID" value="KAK9826302.1"/>
    <property type="molecule type" value="Genomic_DNA"/>
</dbReference>
<dbReference type="SMART" id="SM00320">
    <property type="entry name" value="WD40"/>
    <property type="match status" value="6"/>
</dbReference>
<dbReference type="PROSITE" id="PS50082">
    <property type="entry name" value="WD_REPEATS_2"/>
    <property type="match status" value="2"/>
</dbReference>
<dbReference type="FunFam" id="2.130.10.10:FF:000509">
    <property type="entry name" value="U3 small nucleolar RNA-interacting protein"/>
    <property type="match status" value="1"/>
</dbReference>